<reference evidence="6" key="1">
    <citation type="journal article" date="2004" name="Chem. Biol.">
        <title>The hedamycin locus implicates a novel aromatic PKS priming mechanism.</title>
        <authorList>
            <person name="Bililign T."/>
            <person name="Hyun C.G."/>
            <person name="Williams J.S."/>
            <person name="Czisny A.M."/>
            <person name="Thorson J.S."/>
        </authorList>
    </citation>
    <scope>NUCLEOTIDE SEQUENCE</scope>
</reference>
<dbReference type="Pfam" id="PF13280">
    <property type="entry name" value="WYL"/>
    <property type="match status" value="1"/>
</dbReference>
<dbReference type="PANTHER" id="PTHR34580:SF3">
    <property type="entry name" value="PROTEIN PAFB"/>
    <property type="match status" value="1"/>
</dbReference>
<organism evidence="6">
    <name type="scientific">Streptomyces griseoruber</name>
    <dbReference type="NCBI Taxonomy" id="1943"/>
    <lineage>
        <taxon>Bacteria</taxon>
        <taxon>Bacillati</taxon>
        <taxon>Actinomycetota</taxon>
        <taxon>Actinomycetes</taxon>
        <taxon>Kitasatosporales</taxon>
        <taxon>Streptomycetaceae</taxon>
        <taxon>Streptomyces</taxon>
    </lineage>
</organism>
<dbReference type="PROSITE" id="PS00894">
    <property type="entry name" value="HTH_DEOR_1"/>
    <property type="match status" value="1"/>
</dbReference>
<dbReference type="PIRSF" id="PIRSF016838">
    <property type="entry name" value="PafC"/>
    <property type="match status" value="1"/>
</dbReference>
<feature type="compositionally biased region" description="Low complexity" evidence="4">
    <location>
        <begin position="316"/>
        <end position="329"/>
    </location>
</feature>
<dbReference type="PANTHER" id="PTHR34580">
    <property type="match status" value="1"/>
</dbReference>
<dbReference type="InterPro" id="IPR057727">
    <property type="entry name" value="WCX_dom"/>
</dbReference>
<evidence type="ECO:0000256" key="4">
    <source>
        <dbReference type="SAM" id="MobiDB-lite"/>
    </source>
</evidence>
<dbReference type="Gene3D" id="1.10.10.10">
    <property type="entry name" value="Winged helix-like DNA-binding domain superfamily/Winged helix DNA-binding domain"/>
    <property type="match status" value="1"/>
</dbReference>
<dbReference type="InterPro" id="IPR051534">
    <property type="entry name" value="CBASS_pafABC_assoc_protein"/>
</dbReference>
<dbReference type="PROSITE" id="PS51000">
    <property type="entry name" value="HTH_DEOR_2"/>
    <property type="match status" value="1"/>
</dbReference>
<name>Q67G49_9ACTN</name>
<dbReference type="GO" id="GO:0003677">
    <property type="term" value="F:DNA binding"/>
    <property type="evidence" value="ECO:0007669"/>
    <property type="project" value="UniProtKB-KW"/>
</dbReference>
<keyword evidence="1" id="KW-0805">Transcription regulation</keyword>
<dbReference type="InterPro" id="IPR001034">
    <property type="entry name" value="DeoR_HTH"/>
</dbReference>
<feature type="region of interest" description="Disordered" evidence="4">
    <location>
        <begin position="316"/>
        <end position="348"/>
    </location>
</feature>
<keyword evidence="3" id="KW-0804">Transcription</keyword>
<proteinExistence type="predicted"/>
<evidence type="ECO:0000259" key="5">
    <source>
        <dbReference type="PROSITE" id="PS51000"/>
    </source>
</evidence>
<accession>Q67G49</accession>
<dbReference type="PRINTS" id="PR00037">
    <property type="entry name" value="HTHLACR"/>
</dbReference>
<dbReference type="PROSITE" id="PS52050">
    <property type="entry name" value="WYL"/>
    <property type="match status" value="1"/>
</dbReference>
<dbReference type="InterPro" id="IPR036390">
    <property type="entry name" value="WH_DNA-bd_sf"/>
</dbReference>
<feature type="domain" description="HTH deoR-type" evidence="5">
    <location>
        <begin position="4"/>
        <end position="59"/>
    </location>
</feature>
<protein>
    <submittedName>
        <fullName evidence="6">Transcription repressor</fullName>
    </submittedName>
</protein>
<dbReference type="SUPFAM" id="SSF46785">
    <property type="entry name" value="Winged helix' DNA-binding domain"/>
    <property type="match status" value="1"/>
</dbReference>
<dbReference type="AlphaFoldDB" id="Q67G49"/>
<dbReference type="InterPro" id="IPR018356">
    <property type="entry name" value="Tscrpt_reg_HTH_DeoR_CS"/>
</dbReference>
<dbReference type="EMBL" id="AY196994">
    <property type="protein sequence ID" value="AAP85343.1"/>
    <property type="molecule type" value="Genomic_DNA"/>
</dbReference>
<sequence length="348" mass="37778">MLETSARLLRLLALLQARHEWGGAELAERLSVSPRTVRRDVDKLRALGYPIQSIGGVGGGYQLAAGASLPPLLLDDEEAVAVAVGLRTAAAGTVTGIAETSTRALAKLDQVLPSRLRARVNAISSALVTLPMLGSTVDPGALTAIATAIRTHERLRFDYRDGRGVSEERDAEPYRLVHNERRWYLFAWDTARAGWRTFRVDRMRLRIPNGPRFRPRPLPGEGVAEYVTLSMTTTRHRYHAVLTMHGNARDVADEVPASLGLVEPVDEHTCTLRIGSDSLDQLAVWVAAFGFDFEVHEPPELVAHLRTLTARLSRAADASAAGPGRAPAGRADRGQTSPNEAATARARA</sequence>
<dbReference type="InterPro" id="IPR013196">
    <property type="entry name" value="HTH_11"/>
</dbReference>
<dbReference type="InterPro" id="IPR026881">
    <property type="entry name" value="WYL_dom"/>
</dbReference>
<evidence type="ECO:0000256" key="3">
    <source>
        <dbReference type="ARBA" id="ARBA00023163"/>
    </source>
</evidence>
<keyword evidence="2" id="KW-0238">DNA-binding</keyword>
<dbReference type="GO" id="GO:0003700">
    <property type="term" value="F:DNA-binding transcription factor activity"/>
    <property type="evidence" value="ECO:0007669"/>
    <property type="project" value="InterPro"/>
</dbReference>
<evidence type="ECO:0000256" key="2">
    <source>
        <dbReference type="ARBA" id="ARBA00023125"/>
    </source>
</evidence>
<dbReference type="Pfam" id="PF25583">
    <property type="entry name" value="WCX"/>
    <property type="match status" value="1"/>
</dbReference>
<dbReference type="Pfam" id="PF08279">
    <property type="entry name" value="HTH_11"/>
    <property type="match status" value="1"/>
</dbReference>
<dbReference type="InterPro" id="IPR036388">
    <property type="entry name" value="WH-like_DNA-bd_sf"/>
</dbReference>
<evidence type="ECO:0000313" key="6">
    <source>
        <dbReference type="EMBL" id="AAP85343.1"/>
    </source>
</evidence>
<dbReference type="InterPro" id="IPR028349">
    <property type="entry name" value="PafC-like"/>
</dbReference>
<evidence type="ECO:0000256" key="1">
    <source>
        <dbReference type="ARBA" id="ARBA00023015"/>
    </source>
</evidence>